<organism evidence="2 3">
    <name type="scientific">Hydrocarboniphaga daqingensis</name>
    <dbReference type="NCBI Taxonomy" id="490188"/>
    <lineage>
        <taxon>Bacteria</taxon>
        <taxon>Pseudomonadati</taxon>
        <taxon>Pseudomonadota</taxon>
        <taxon>Gammaproteobacteria</taxon>
        <taxon>Nevskiales</taxon>
        <taxon>Nevskiaceae</taxon>
        <taxon>Hydrocarboniphaga</taxon>
    </lineage>
</organism>
<dbReference type="InterPro" id="IPR050696">
    <property type="entry name" value="FtsA/MreB"/>
</dbReference>
<dbReference type="PANTHER" id="PTHR32432">
    <property type="entry name" value="CELL DIVISION PROTEIN FTSA-RELATED"/>
    <property type="match status" value="1"/>
</dbReference>
<gene>
    <name evidence="2" type="ORF">SAMN04488068_0788</name>
</gene>
<evidence type="ECO:0000259" key="1">
    <source>
        <dbReference type="SMART" id="SM00842"/>
    </source>
</evidence>
<dbReference type="CDD" id="cd24049">
    <property type="entry name" value="ASKHA_NBD_PilM"/>
    <property type="match status" value="1"/>
</dbReference>
<dbReference type="Gene3D" id="3.30.1490.300">
    <property type="match status" value="1"/>
</dbReference>
<dbReference type="STRING" id="490188.SAMN04488068_0788"/>
<dbReference type="Gene3D" id="3.30.420.40">
    <property type="match status" value="2"/>
</dbReference>
<proteinExistence type="predicted"/>
<dbReference type="SUPFAM" id="SSF53067">
    <property type="entry name" value="Actin-like ATPase domain"/>
    <property type="match status" value="2"/>
</dbReference>
<feature type="domain" description="SHS2" evidence="1">
    <location>
        <begin position="15"/>
        <end position="180"/>
    </location>
</feature>
<dbReference type="AlphaFoldDB" id="A0A1M5L9R8"/>
<dbReference type="EMBL" id="FQWZ01000002">
    <property type="protein sequence ID" value="SHG61874.1"/>
    <property type="molecule type" value="Genomic_DNA"/>
</dbReference>
<dbReference type="InterPro" id="IPR005883">
    <property type="entry name" value="PilM"/>
</dbReference>
<dbReference type="OrthoDB" id="9773403at2"/>
<dbReference type="GO" id="GO:0051301">
    <property type="term" value="P:cell division"/>
    <property type="evidence" value="ECO:0007669"/>
    <property type="project" value="InterPro"/>
</dbReference>
<dbReference type="InterPro" id="IPR043129">
    <property type="entry name" value="ATPase_NBD"/>
</dbReference>
<dbReference type="NCBIfam" id="TIGR01175">
    <property type="entry name" value="pilM"/>
    <property type="match status" value="1"/>
</dbReference>
<evidence type="ECO:0000313" key="3">
    <source>
        <dbReference type="Proteomes" id="UP000199758"/>
    </source>
</evidence>
<accession>A0A1M5L9R8</accession>
<sequence length="358" mass="38691">MSLMQSLLGGGQQGLIGLDISSSAVKLLELSRRGDSYRVETYAIEPLPPDAVADKQIVDPKVVGECIARAVNRAGTRTTHAALAVSGASVITKVIQMQASLSELDMEEQIKVEADQYIPYAIDEVALDFQVLGDSDAANVDVLLAACRKEQVEQRCAALEIAGLTPRVVDIENHALQNSSLFLQHQMPDAGHGKTIALIDMGATTTSVLVLHDLQSVYTREQSFGGRQLTDDISRYYGITVEEAAKAKRFNSLPDDYVFNVLTPFVADMGQQIDRSLQFFFASSSQHTQIDQIILAGGCAEIAGVDRSIQEQLKIPTVVAKPFAHMSISPKAKPSQLARDSASLLIACGLAFRAFDPN</sequence>
<reference evidence="2 3" key="1">
    <citation type="submission" date="2016-11" db="EMBL/GenBank/DDBJ databases">
        <authorList>
            <person name="Jaros S."/>
            <person name="Januszkiewicz K."/>
            <person name="Wedrychowicz H."/>
        </authorList>
    </citation>
    <scope>NUCLEOTIDE SEQUENCE [LARGE SCALE GENOMIC DNA]</scope>
    <source>
        <strain evidence="2 3">CGMCC 1.7049</strain>
    </source>
</reference>
<dbReference type="SMART" id="SM00842">
    <property type="entry name" value="FtsA"/>
    <property type="match status" value="1"/>
</dbReference>
<dbReference type="Pfam" id="PF11104">
    <property type="entry name" value="PilM_2"/>
    <property type="match status" value="1"/>
</dbReference>
<dbReference type="InterPro" id="IPR003494">
    <property type="entry name" value="SHS2_FtsA"/>
</dbReference>
<dbReference type="Proteomes" id="UP000199758">
    <property type="component" value="Unassembled WGS sequence"/>
</dbReference>
<dbReference type="PANTHER" id="PTHR32432:SF3">
    <property type="entry name" value="ETHANOLAMINE UTILIZATION PROTEIN EUTJ"/>
    <property type="match status" value="1"/>
</dbReference>
<protein>
    <submittedName>
        <fullName evidence="2">Type IV pilus assembly protein PilM</fullName>
    </submittedName>
</protein>
<dbReference type="PIRSF" id="PIRSF019169">
    <property type="entry name" value="PilM"/>
    <property type="match status" value="1"/>
</dbReference>
<keyword evidence="3" id="KW-1185">Reference proteome</keyword>
<name>A0A1M5L9R8_9GAMM</name>
<evidence type="ECO:0000313" key="2">
    <source>
        <dbReference type="EMBL" id="SHG61874.1"/>
    </source>
</evidence>